<keyword evidence="1" id="KW-1133">Transmembrane helix</keyword>
<evidence type="ECO:0000313" key="2">
    <source>
        <dbReference type="Proteomes" id="UP000887577"/>
    </source>
</evidence>
<keyword evidence="1" id="KW-0812">Transmembrane</keyword>
<keyword evidence="2" id="KW-1185">Reference proteome</keyword>
<proteinExistence type="predicted"/>
<dbReference type="Proteomes" id="UP000887577">
    <property type="component" value="Unplaced"/>
</dbReference>
<organism evidence="2 3">
    <name type="scientific">Panagrolaimus superbus</name>
    <dbReference type="NCBI Taxonomy" id="310955"/>
    <lineage>
        <taxon>Eukaryota</taxon>
        <taxon>Metazoa</taxon>
        <taxon>Ecdysozoa</taxon>
        <taxon>Nematoda</taxon>
        <taxon>Chromadorea</taxon>
        <taxon>Rhabditida</taxon>
        <taxon>Tylenchina</taxon>
        <taxon>Panagrolaimomorpha</taxon>
        <taxon>Panagrolaimoidea</taxon>
        <taxon>Panagrolaimidae</taxon>
        <taxon>Panagrolaimus</taxon>
    </lineage>
</organism>
<dbReference type="AlphaFoldDB" id="A0A914Z9M7"/>
<protein>
    <submittedName>
        <fullName evidence="3">Uncharacterized protein</fullName>
    </submittedName>
</protein>
<evidence type="ECO:0000313" key="3">
    <source>
        <dbReference type="WBParaSite" id="PSU_v2.g9375.t1"/>
    </source>
</evidence>
<keyword evidence="1" id="KW-0472">Membrane</keyword>
<evidence type="ECO:0000256" key="1">
    <source>
        <dbReference type="SAM" id="Phobius"/>
    </source>
</evidence>
<sequence length="176" mass="19836">MAIPWLAIILSIIVLISVFTVLGIVLYKHKLKRLRQTTKIKKPVNAKTTTTIKDVEAAKNEQIIISRISTPPFKDKVEPMSKGQFVRPCHVTVIKSISNISQNSLPSLRTQTPPSVIPITTPTDLCAPINLIDRRPSATELIEAELMCIGKLPTDYISELDEREKQKRKYKSSQIY</sequence>
<dbReference type="WBParaSite" id="PSU_v2.g9375.t1">
    <property type="protein sequence ID" value="PSU_v2.g9375.t1"/>
    <property type="gene ID" value="PSU_v2.g9375"/>
</dbReference>
<name>A0A914Z9M7_9BILA</name>
<feature type="transmembrane region" description="Helical" evidence="1">
    <location>
        <begin position="6"/>
        <end position="27"/>
    </location>
</feature>
<accession>A0A914Z9M7</accession>
<reference evidence="3" key="1">
    <citation type="submission" date="2022-11" db="UniProtKB">
        <authorList>
            <consortium name="WormBaseParasite"/>
        </authorList>
    </citation>
    <scope>IDENTIFICATION</scope>
</reference>